<evidence type="ECO:0000256" key="1">
    <source>
        <dbReference type="SAM" id="Coils"/>
    </source>
</evidence>
<feature type="coiled-coil region" evidence="1">
    <location>
        <begin position="247"/>
        <end position="295"/>
    </location>
</feature>
<feature type="region of interest" description="Disordered" evidence="2">
    <location>
        <begin position="620"/>
        <end position="646"/>
    </location>
</feature>
<organism evidence="4 5">
    <name type="scientific">Cuscuta europaea</name>
    <name type="common">European dodder</name>
    <dbReference type="NCBI Taxonomy" id="41803"/>
    <lineage>
        <taxon>Eukaryota</taxon>
        <taxon>Viridiplantae</taxon>
        <taxon>Streptophyta</taxon>
        <taxon>Embryophyta</taxon>
        <taxon>Tracheophyta</taxon>
        <taxon>Spermatophyta</taxon>
        <taxon>Magnoliopsida</taxon>
        <taxon>eudicotyledons</taxon>
        <taxon>Gunneridae</taxon>
        <taxon>Pentapetalae</taxon>
        <taxon>asterids</taxon>
        <taxon>lamiids</taxon>
        <taxon>Solanales</taxon>
        <taxon>Convolvulaceae</taxon>
        <taxon>Cuscuteae</taxon>
        <taxon>Cuscuta</taxon>
        <taxon>Cuscuta subgen. Cuscuta</taxon>
    </lineage>
</organism>
<dbReference type="PANTHER" id="PTHR33223:SF10">
    <property type="entry name" value="AMINOTRANSFERASE-LIKE PLANT MOBILE DOMAIN-CONTAINING PROTEIN"/>
    <property type="match status" value="1"/>
</dbReference>
<protein>
    <recommendedName>
        <fullName evidence="3">Retrotransposon gag domain-containing protein</fullName>
    </recommendedName>
</protein>
<proteinExistence type="predicted"/>
<dbReference type="AlphaFoldDB" id="A0A9P0Z9E0"/>
<feature type="compositionally biased region" description="Polar residues" evidence="2">
    <location>
        <begin position="1"/>
        <end position="10"/>
    </location>
</feature>
<feature type="compositionally biased region" description="Basic and acidic residues" evidence="2">
    <location>
        <begin position="172"/>
        <end position="183"/>
    </location>
</feature>
<feature type="compositionally biased region" description="Basic and acidic residues" evidence="2">
    <location>
        <begin position="198"/>
        <end position="216"/>
    </location>
</feature>
<dbReference type="Pfam" id="PF03732">
    <property type="entry name" value="Retrotrans_gag"/>
    <property type="match status" value="1"/>
</dbReference>
<accession>A0A9P0Z9E0</accession>
<feature type="region of interest" description="Disordered" evidence="2">
    <location>
        <begin position="479"/>
        <end position="535"/>
    </location>
</feature>
<reference evidence="4" key="1">
    <citation type="submission" date="2022-07" db="EMBL/GenBank/DDBJ databases">
        <authorList>
            <person name="Macas J."/>
            <person name="Novak P."/>
            <person name="Neumann P."/>
        </authorList>
    </citation>
    <scope>NUCLEOTIDE SEQUENCE</scope>
</reference>
<feature type="compositionally biased region" description="Basic and acidic residues" evidence="2">
    <location>
        <begin position="148"/>
        <end position="161"/>
    </location>
</feature>
<sequence length="758" mass="85353">MVRTTRANSKNVEDKNLALGDVNAPEASHRAPEGGVIAGLEQAAVDLRLQIQQNAPDARLSIDAKKTNRSDDQVSPPVLTIDVQSALSAFIQTLTQNPGAFGNLAPAHPQIGENIILPPLPHPFGNPTPRVRNDEGVVAQDTSSQEVQSRDRHNDNRERPRTSALDRLGGGPDRRGVQDRLEGKALQWPQESGGSVSRADEERPPRDKGKAPLHADDARHHINQAHSARVRSQGAETLPKDPRDEIIAALQRRLDEMESNKAHATTSTPHSDLKYEAMMAKMEELQKKVAEGSGEPVIQLRTRTPFTPRVLAARIPEKYRGQHIQPYNGKTDPQEHYSKYQNSMMMVGASDEYLCRWFLSTLEGPAYEWFNRLPEGCIDSWQELAQRFLTQFAGRRRTRKHFSHLLTIRQKRDETLRDFLERWRTEADKVDGADDGTLLALLQTVLRTGNFSRSLIIEPPRDYIRALQRGDRYAEAEEVEKYHQLPDQQPPGADNKHNRGPGAPPNHPKTSGPSDDRPRQGQAKPGGGYKSNPKTWAQPILLDRPRTPLTHPVSIILNFAEERGLVERDSRAPPEVHAINPQFPYCRFHRHQGHRTDDCHQLKTAIERLIQAGHLSQFVQSPRQEGPSHQGPPRGHHTKVNAWVNPNTIPLGKKREIGNLDEEEEEYPHYQEKKRHILMITGGNTGGDSTSQRKKWAQSLYVGEVTHMPPVKRLREEPITFTNADLPPTSSPHRDALVIRTEINDTIIHRTYIDTGSS</sequence>
<feature type="non-terminal residue" evidence="4">
    <location>
        <position position="758"/>
    </location>
</feature>
<dbReference type="Proteomes" id="UP001152484">
    <property type="component" value="Unassembled WGS sequence"/>
</dbReference>
<keyword evidence="1" id="KW-0175">Coiled coil</keyword>
<dbReference type="InterPro" id="IPR005162">
    <property type="entry name" value="Retrotrans_gag_dom"/>
</dbReference>
<evidence type="ECO:0000259" key="3">
    <source>
        <dbReference type="Pfam" id="PF03732"/>
    </source>
</evidence>
<evidence type="ECO:0000313" key="5">
    <source>
        <dbReference type="Proteomes" id="UP001152484"/>
    </source>
</evidence>
<feature type="domain" description="Retrotransposon gag" evidence="3">
    <location>
        <begin position="358"/>
        <end position="438"/>
    </location>
</feature>
<name>A0A9P0Z9E0_CUSEU</name>
<feature type="region of interest" description="Disordered" evidence="2">
    <location>
        <begin position="1"/>
        <end position="30"/>
    </location>
</feature>
<dbReference type="EMBL" id="CAMAPE010000027">
    <property type="protein sequence ID" value="CAH9091334.1"/>
    <property type="molecule type" value="Genomic_DNA"/>
</dbReference>
<dbReference type="PANTHER" id="PTHR33223">
    <property type="entry name" value="CCHC-TYPE DOMAIN-CONTAINING PROTEIN"/>
    <property type="match status" value="1"/>
</dbReference>
<gene>
    <name evidence="4" type="ORF">CEURO_LOCUS11505</name>
</gene>
<keyword evidence="5" id="KW-1185">Reference proteome</keyword>
<evidence type="ECO:0000256" key="2">
    <source>
        <dbReference type="SAM" id="MobiDB-lite"/>
    </source>
</evidence>
<comment type="caution">
    <text evidence="4">The sequence shown here is derived from an EMBL/GenBank/DDBJ whole genome shotgun (WGS) entry which is preliminary data.</text>
</comment>
<feature type="region of interest" description="Disordered" evidence="2">
    <location>
        <begin position="117"/>
        <end position="216"/>
    </location>
</feature>
<dbReference type="OrthoDB" id="1752139at2759"/>
<evidence type="ECO:0000313" key="4">
    <source>
        <dbReference type="EMBL" id="CAH9091334.1"/>
    </source>
</evidence>